<gene>
    <name evidence="1" type="ORF">IED13_25875</name>
</gene>
<proteinExistence type="predicted"/>
<protein>
    <submittedName>
        <fullName evidence="1">Uncharacterized protein</fullName>
    </submittedName>
</protein>
<evidence type="ECO:0000313" key="2">
    <source>
        <dbReference type="Proteomes" id="UP000619295"/>
    </source>
</evidence>
<dbReference type="AlphaFoldDB" id="A0A927EDZ5"/>
<dbReference type="EMBL" id="JACXWY010000030">
    <property type="protein sequence ID" value="MBD3849143.1"/>
    <property type="molecule type" value="Genomic_DNA"/>
</dbReference>
<reference evidence="1" key="1">
    <citation type="submission" date="2020-09" db="EMBL/GenBank/DDBJ databases">
        <title>Bosea spartocytisi sp. nov. a root nodule endophyte of Spartocytisus supranubius in the high mountain ecosystem fo the Teide National Park (Canary Islands, Spain).</title>
        <authorList>
            <person name="Pulido-Suarez L."/>
            <person name="Peix A."/>
            <person name="Igual J.M."/>
            <person name="Socas-Perez N."/>
            <person name="Velazquez E."/>
            <person name="Flores-Felix J.D."/>
            <person name="Leon-Barrios M."/>
        </authorList>
    </citation>
    <scope>NUCLEOTIDE SEQUENCE</scope>
    <source>
        <strain evidence="1">SSUT16</strain>
    </source>
</reference>
<evidence type="ECO:0000313" key="1">
    <source>
        <dbReference type="EMBL" id="MBD3849143.1"/>
    </source>
</evidence>
<comment type="caution">
    <text evidence="1">The sequence shown here is derived from an EMBL/GenBank/DDBJ whole genome shotgun (WGS) entry which is preliminary data.</text>
</comment>
<organism evidence="1 2">
    <name type="scientific">Bosea spartocytisi</name>
    <dbReference type="NCBI Taxonomy" id="2773451"/>
    <lineage>
        <taxon>Bacteria</taxon>
        <taxon>Pseudomonadati</taxon>
        <taxon>Pseudomonadota</taxon>
        <taxon>Alphaproteobacteria</taxon>
        <taxon>Hyphomicrobiales</taxon>
        <taxon>Boseaceae</taxon>
        <taxon>Bosea</taxon>
    </lineage>
</organism>
<dbReference type="Proteomes" id="UP000619295">
    <property type="component" value="Unassembled WGS sequence"/>
</dbReference>
<keyword evidence="2" id="KW-1185">Reference proteome</keyword>
<sequence length="76" mass="8498">MPQDAINREDMVYQVKAFTRVSKTNKRAPTASEALRLFREMQAGPGVTSCAVFQKGVLVSQSELERAANREQNLRA</sequence>
<name>A0A927EDZ5_9HYPH</name>
<accession>A0A927EDZ5</accession>